<organism evidence="1">
    <name type="scientific">bioreactor metagenome</name>
    <dbReference type="NCBI Taxonomy" id="1076179"/>
    <lineage>
        <taxon>unclassified sequences</taxon>
        <taxon>metagenomes</taxon>
        <taxon>ecological metagenomes</taxon>
    </lineage>
</organism>
<evidence type="ECO:0000313" key="1">
    <source>
        <dbReference type="EMBL" id="MPN04508.1"/>
    </source>
</evidence>
<protein>
    <submittedName>
        <fullName evidence="1">Uncharacterized protein</fullName>
    </submittedName>
</protein>
<dbReference type="EMBL" id="VSSQ01050417">
    <property type="protein sequence ID" value="MPN04508.1"/>
    <property type="molecule type" value="Genomic_DNA"/>
</dbReference>
<gene>
    <name evidence="1" type="ORF">SDC9_151749</name>
</gene>
<reference evidence="1" key="1">
    <citation type="submission" date="2019-08" db="EMBL/GenBank/DDBJ databases">
        <authorList>
            <person name="Kucharzyk K."/>
            <person name="Murdoch R.W."/>
            <person name="Higgins S."/>
            <person name="Loffler F."/>
        </authorList>
    </citation>
    <scope>NUCLEOTIDE SEQUENCE</scope>
</reference>
<comment type="caution">
    <text evidence="1">The sequence shown here is derived from an EMBL/GenBank/DDBJ whole genome shotgun (WGS) entry which is preliminary data.</text>
</comment>
<name>A0A645ER50_9ZZZZ</name>
<sequence>MIDRRRAALELAAYAAQLVDEFRALTDGLIGVCNLLKRRLKLVGQVASAVRAETPVFIRLFFDIIVERGIFIHCLELLKL</sequence>
<proteinExistence type="predicted"/>
<accession>A0A645ER50</accession>
<dbReference type="AlphaFoldDB" id="A0A645ER50"/>